<keyword evidence="2" id="KW-1003">Cell membrane</keyword>
<dbReference type="PANTHER" id="PTHR47019:SF1">
    <property type="entry name" value="LIPID II FLIPPASE MURJ"/>
    <property type="match status" value="1"/>
</dbReference>
<dbReference type="GO" id="GO:0034204">
    <property type="term" value="P:lipid translocation"/>
    <property type="evidence" value="ECO:0007669"/>
    <property type="project" value="TreeGrafter"/>
</dbReference>
<proteinExistence type="predicted"/>
<gene>
    <name evidence="10" type="ORF">FA014_00930</name>
</gene>
<feature type="compositionally biased region" description="Low complexity" evidence="8">
    <location>
        <begin position="1"/>
        <end position="20"/>
    </location>
</feature>
<feature type="transmembrane region" description="Helical" evidence="9">
    <location>
        <begin position="530"/>
        <end position="552"/>
    </location>
</feature>
<dbReference type="AlphaFoldDB" id="A0A7Z8K274"/>
<dbReference type="EMBL" id="SZYE01000003">
    <property type="protein sequence ID" value="TKR27297.1"/>
    <property type="molecule type" value="Genomic_DNA"/>
</dbReference>
<accession>A0A7Z8K274</accession>
<evidence type="ECO:0000256" key="7">
    <source>
        <dbReference type="ARBA" id="ARBA00023136"/>
    </source>
</evidence>
<keyword evidence="3 9" id="KW-0812">Transmembrane</keyword>
<dbReference type="OrthoDB" id="9786339at2"/>
<sequence>MTSPATDAGAPDPDGTAAGATAGGGTDAGPGAPAGATATRVPGLRRSSLVMASGTAASRVLGVVNTALLGWAIGVTGEVANAFSVANKLPNTLYLLIAGGVLNAVLVPQVVRAYQRADGQQYVDRLLTVGIVLLGGLTVVLTAAAPLFVAFYSSFPDPEVTRFATALAFWCIPQVFFYGLYSLLGQVLNARGSFGPYMWAPVVNNVVFIGGLLLLAQVFGRTSDGAEVGDWTAGQTALLGGAATLGIVVQALVLLVPLYRSGFRYRPRWGLRGSGLGNAGRVATWTFLGLLVGQIGVWRISVVASSVATQGAAGNAVYDRAFLIFMLPHSLVTVSLATALFTRLSGRAAAGDTAAVRSDLSLGLRTVGVFTVLATTGIAVLAFPLGRALFPESPDREVHALATTVVALVLGLVAFGIWSLCQRVYYAYEDARSMVPVQVVMAAVVVGGTEIGRATLDDRYWVAAACLSMAVSYAVGAGVALVSVHRRLGGIDGRRVLALHVKALAGAVLAAGAGLALLAELGPVDTWGRAVLACVLGAVVMSGVYVGVLLLLRVRELHTLAAPVLRRLGRS</sequence>
<name>A0A7Z8K274_9CELL</name>
<keyword evidence="4" id="KW-0133">Cell shape</keyword>
<dbReference type="GO" id="GO:0009252">
    <property type="term" value="P:peptidoglycan biosynthetic process"/>
    <property type="evidence" value="ECO:0007669"/>
    <property type="project" value="UniProtKB-KW"/>
</dbReference>
<feature type="transmembrane region" description="Helical" evidence="9">
    <location>
        <begin position="362"/>
        <end position="386"/>
    </location>
</feature>
<keyword evidence="5" id="KW-0573">Peptidoglycan synthesis</keyword>
<dbReference type="InterPro" id="IPR051050">
    <property type="entry name" value="Lipid_II_flippase_MurJ/MviN"/>
</dbReference>
<feature type="transmembrane region" description="Helical" evidence="9">
    <location>
        <begin position="321"/>
        <end position="341"/>
    </location>
</feature>
<comment type="subcellular location">
    <subcellularLocation>
        <location evidence="1">Cell membrane</location>
        <topology evidence="1">Multi-pass membrane protein</topology>
    </subcellularLocation>
</comment>
<evidence type="ECO:0000256" key="4">
    <source>
        <dbReference type="ARBA" id="ARBA00022960"/>
    </source>
</evidence>
<dbReference type="GO" id="GO:0005886">
    <property type="term" value="C:plasma membrane"/>
    <property type="evidence" value="ECO:0007669"/>
    <property type="project" value="UniProtKB-SubCell"/>
</dbReference>
<dbReference type="PANTHER" id="PTHR47019">
    <property type="entry name" value="LIPID II FLIPPASE MURJ"/>
    <property type="match status" value="1"/>
</dbReference>
<dbReference type="Pfam" id="PF03023">
    <property type="entry name" value="MurJ"/>
    <property type="match status" value="1"/>
</dbReference>
<feature type="region of interest" description="Disordered" evidence="8">
    <location>
        <begin position="1"/>
        <end position="39"/>
    </location>
</feature>
<evidence type="ECO:0000256" key="6">
    <source>
        <dbReference type="ARBA" id="ARBA00022989"/>
    </source>
</evidence>
<feature type="transmembrane region" description="Helical" evidence="9">
    <location>
        <begin position="496"/>
        <end position="518"/>
    </location>
</feature>
<organism evidence="10 11">
    <name type="scientific">Cellulomonas hominis</name>
    <dbReference type="NCBI Taxonomy" id="156981"/>
    <lineage>
        <taxon>Bacteria</taxon>
        <taxon>Bacillati</taxon>
        <taxon>Actinomycetota</taxon>
        <taxon>Actinomycetes</taxon>
        <taxon>Micrococcales</taxon>
        <taxon>Cellulomonadaceae</taxon>
        <taxon>Cellulomonas</taxon>
    </lineage>
</organism>
<comment type="caution">
    <text evidence="10">The sequence shown here is derived from an EMBL/GenBank/DDBJ whole genome shotgun (WGS) entry which is preliminary data.</text>
</comment>
<feature type="transmembrane region" description="Helical" evidence="9">
    <location>
        <begin position="126"/>
        <end position="151"/>
    </location>
</feature>
<feature type="transmembrane region" description="Helical" evidence="9">
    <location>
        <begin position="398"/>
        <end position="421"/>
    </location>
</feature>
<evidence type="ECO:0000256" key="3">
    <source>
        <dbReference type="ARBA" id="ARBA00022692"/>
    </source>
</evidence>
<feature type="transmembrane region" description="Helical" evidence="9">
    <location>
        <begin position="163"/>
        <end position="184"/>
    </location>
</feature>
<feature type="transmembrane region" description="Helical" evidence="9">
    <location>
        <begin position="239"/>
        <end position="259"/>
    </location>
</feature>
<feature type="transmembrane region" description="Helical" evidence="9">
    <location>
        <begin position="49"/>
        <end position="73"/>
    </location>
</feature>
<evidence type="ECO:0000256" key="1">
    <source>
        <dbReference type="ARBA" id="ARBA00004651"/>
    </source>
</evidence>
<feature type="transmembrane region" description="Helical" evidence="9">
    <location>
        <begin position="196"/>
        <end position="219"/>
    </location>
</feature>
<feature type="compositionally biased region" description="Low complexity" evidence="8">
    <location>
        <begin position="29"/>
        <end position="39"/>
    </location>
</feature>
<feature type="transmembrane region" description="Helical" evidence="9">
    <location>
        <begin position="280"/>
        <end position="301"/>
    </location>
</feature>
<dbReference type="GO" id="GO:0015648">
    <property type="term" value="F:lipid-linked peptidoglycan transporter activity"/>
    <property type="evidence" value="ECO:0007669"/>
    <property type="project" value="TreeGrafter"/>
</dbReference>
<dbReference type="RefSeq" id="WP_154727843.1">
    <property type="nucleotide sequence ID" value="NZ_SZYE01000003.1"/>
</dbReference>
<evidence type="ECO:0000256" key="8">
    <source>
        <dbReference type="SAM" id="MobiDB-lite"/>
    </source>
</evidence>
<feature type="transmembrane region" description="Helical" evidence="9">
    <location>
        <begin position="460"/>
        <end position="484"/>
    </location>
</feature>
<evidence type="ECO:0000256" key="5">
    <source>
        <dbReference type="ARBA" id="ARBA00022984"/>
    </source>
</evidence>
<dbReference type="CDD" id="cd13123">
    <property type="entry name" value="MATE_MurJ_like"/>
    <property type="match status" value="1"/>
</dbReference>
<evidence type="ECO:0000256" key="9">
    <source>
        <dbReference type="SAM" id="Phobius"/>
    </source>
</evidence>
<evidence type="ECO:0000313" key="11">
    <source>
        <dbReference type="Proteomes" id="UP000308121"/>
    </source>
</evidence>
<feature type="transmembrane region" description="Helical" evidence="9">
    <location>
        <begin position="433"/>
        <end position="454"/>
    </location>
</feature>
<dbReference type="PRINTS" id="PR01806">
    <property type="entry name" value="VIRFACTRMVIN"/>
</dbReference>
<protein>
    <submittedName>
        <fullName evidence="10">Murein biosynthesis integral membrane protein MurJ</fullName>
    </submittedName>
</protein>
<evidence type="ECO:0000313" key="10">
    <source>
        <dbReference type="EMBL" id="TKR27297.1"/>
    </source>
</evidence>
<dbReference type="GO" id="GO:0008360">
    <property type="term" value="P:regulation of cell shape"/>
    <property type="evidence" value="ECO:0007669"/>
    <property type="project" value="UniProtKB-KW"/>
</dbReference>
<keyword evidence="7 9" id="KW-0472">Membrane</keyword>
<dbReference type="Proteomes" id="UP000308121">
    <property type="component" value="Unassembled WGS sequence"/>
</dbReference>
<dbReference type="InterPro" id="IPR004268">
    <property type="entry name" value="MurJ"/>
</dbReference>
<keyword evidence="6 9" id="KW-1133">Transmembrane helix</keyword>
<reference evidence="10 11" key="1">
    <citation type="submission" date="2019-05" db="EMBL/GenBank/DDBJ databases">
        <title>Genome sequence of Cellulomonas hominis strain CS1.</title>
        <authorList>
            <person name="Belmont J."/>
            <person name="Maclea K.S."/>
        </authorList>
    </citation>
    <scope>NUCLEOTIDE SEQUENCE [LARGE SCALE GENOMIC DNA]</scope>
    <source>
        <strain evidence="10 11">CS1</strain>
    </source>
</reference>
<evidence type="ECO:0000256" key="2">
    <source>
        <dbReference type="ARBA" id="ARBA00022475"/>
    </source>
</evidence>
<feature type="transmembrane region" description="Helical" evidence="9">
    <location>
        <begin position="93"/>
        <end position="114"/>
    </location>
</feature>